<feature type="compositionally biased region" description="Polar residues" evidence="1">
    <location>
        <begin position="302"/>
        <end position="319"/>
    </location>
</feature>
<feature type="region of interest" description="Disordered" evidence="1">
    <location>
        <begin position="93"/>
        <end position="143"/>
    </location>
</feature>
<evidence type="ECO:0000256" key="1">
    <source>
        <dbReference type="SAM" id="MobiDB-lite"/>
    </source>
</evidence>
<dbReference type="OrthoDB" id="10463053at2759"/>
<evidence type="ECO:0000313" key="2">
    <source>
        <dbReference type="Proteomes" id="UP000001554"/>
    </source>
</evidence>
<dbReference type="GeneID" id="118430158"/>
<reference evidence="2" key="1">
    <citation type="journal article" date="2020" name="Nat. Ecol. Evol.">
        <title>Deeply conserved synteny resolves early events in vertebrate evolution.</title>
        <authorList>
            <person name="Simakov O."/>
            <person name="Marletaz F."/>
            <person name="Yue J.X."/>
            <person name="O'Connell B."/>
            <person name="Jenkins J."/>
            <person name="Brandt A."/>
            <person name="Calef R."/>
            <person name="Tung C.H."/>
            <person name="Huang T.K."/>
            <person name="Schmutz J."/>
            <person name="Satoh N."/>
            <person name="Yu J.K."/>
            <person name="Putnam N.H."/>
            <person name="Green R.E."/>
            <person name="Rokhsar D.S."/>
        </authorList>
    </citation>
    <scope>NUCLEOTIDE SEQUENCE [LARGE SCALE GENOMIC DNA]</scope>
    <source>
        <strain evidence="2">S238N-H82</strain>
    </source>
</reference>
<dbReference type="OMA" id="CAFTANR"/>
<accession>A0A9J7MCP5</accession>
<dbReference type="KEGG" id="bfo:118430158"/>
<evidence type="ECO:0000313" key="3">
    <source>
        <dbReference type="RefSeq" id="XP_035696760.1"/>
    </source>
</evidence>
<keyword evidence="2" id="KW-1185">Reference proteome</keyword>
<proteinExistence type="predicted"/>
<protein>
    <submittedName>
        <fullName evidence="3">Uncharacterized protein LOC118430158</fullName>
    </submittedName>
</protein>
<feature type="region of interest" description="Disordered" evidence="1">
    <location>
        <begin position="294"/>
        <end position="319"/>
    </location>
</feature>
<feature type="compositionally biased region" description="Polar residues" evidence="1">
    <location>
        <begin position="93"/>
        <end position="134"/>
    </location>
</feature>
<dbReference type="RefSeq" id="XP_035696760.1">
    <property type="nucleotide sequence ID" value="XM_035840867.1"/>
</dbReference>
<reference evidence="3" key="2">
    <citation type="submission" date="2025-08" db="UniProtKB">
        <authorList>
            <consortium name="RefSeq"/>
        </authorList>
    </citation>
    <scope>IDENTIFICATION</scope>
    <source>
        <strain evidence="3">S238N-H82</strain>
        <tissue evidence="3">Testes</tissue>
    </source>
</reference>
<dbReference type="Proteomes" id="UP000001554">
    <property type="component" value="Chromosome 14"/>
</dbReference>
<organism evidence="2 3">
    <name type="scientific">Branchiostoma floridae</name>
    <name type="common">Florida lancelet</name>
    <name type="synonym">Amphioxus</name>
    <dbReference type="NCBI Taxonomy" id="7739"/>
    <lineage>
        <taxon>Eukaryota</taxon>
        <taxon>Metazoa</taxon>
        <taxon>Chordata</taxon>
        <taxon>Cephalochordata</taxon>
        <taxon>Leptocardii</taxon>
        <taxon>Amphioxiformes</taxon>
        <taxon>Branchiostomatidae</taxon>
        <taxon>Branchiostoma</taxon>
    </lineage>
</organism>
<gene>
    <name evidence="3" type="primary">LOC118430158</name>
</gene>
<name>A0A9J7MCP5_BRAFL</name>
<sequence>MEESYSCPDCAFTANRDLVLQVLRHFFNCTSFRCIQDISCGHNLGLSTPRPQTQQGNSNCSQKNSCYADKSTKERRDSPVQSAFATANVPLENTDSLYSPHSTRSSTATNGFIFQSDNSNRSNGTGSKEVSSMDLSEHDSEEIVDEQCNTDSTENMQLHTGRNLTLNIPDRQAAPCRIESYFSVKPHKSGLPVACQSSENVMQEKTDSGSGAVSAQNLRMATFHDSVATDTARSDTLMQVQVKVEPSTEEYGHCSTGAQGESSTEGLYKQSSHLTVGPAIPSVVGNWDSIQQMRRDPANAGAPTSASEGVSANSQELHSGQQVSMFDSKLGLYNWSTANEVSHMLPYL</sequence>
<dbReference type="AlphaFoldDB" id="A0A9J7MCP5"/>